<dbReference type="Pfam" id="PF13952">
    <property type="entry name" value="DUF4216"/>
    <property type="match status" value="1"/>
</dbReference>
<evidence type="ECO:0000313" key="5">
    <source>
        <dbReference type="Proteomes" id="UP001151760"/>
    </source>
</evidence>
<evidence type="ECO:0000256" key="1">
    <source>
        <dbReference type="SAM" id="MobiDB-lite"/>
    </source>
</evidence>
<dbReference type="InterPro" id="IPR025452">
    <property type="entry name" value="DUF4218"/>
</dbReference>
<evidence type="ECO:0000313" key="4">
    <source>
        <dbReference type="EMBL" id="GJT83967.1"/>
    </source>
</evidence>
<reference evidence="4" key="2">
    <citation type="submission" date="2022-01" db="EMBL/GenBank/DDBJ databases">
        <authorList>
            <person name="Yamashiro T."/>
            <person name="Shiraishi A."/>
            <person name="Satake H."/>
            <person name="Nakayama K."/>
        </authorList>
    </citation>
    <scope>NUCLEOTIDE SEQUENCE</scope>
</reference>
<accession>A0ABQ5H9P0</accession>
<dbReference type="PANTHER" id="PTHR48258:SF12">
    <property type="entry name" value="TRANSPOSON PROTEIN, CACTA, EN_SPM SUB-CLASS"/>
    <property type="match status" value="1"/>
</dbReference>
<name>A0ABQ5H9P0_9ASTR</name>
<dbReference type="Proteomes" id="UP001151760">
    <property type="component" value="Unassembled WGS sequence"/>
</dbReference>
<dbReference type="InterPro" id="IPR025312">
    <property type="entry name" value="DUF4216"/>
</dbReference>
<proteinExistence type="predicted"/>
<dbReference type="EMBL" id="BQNB010019310">
    <property type="protein sequence ID" value="GJT83967.1"/>
    <property type="molecule type" value="Genomic_DNA"/>
</dbReference>
<dbReference type="PANTHER" id="PTHR48258">
    <property type="entry name" value="DUF4218 DOMAIN-CONTAINING PROTEIN-RELATED"/>
    <property type="match status" value="1"/>
</dbReference>
<sequence length="876" mass="101294">MRKTSVGEDDIRCLLGDALGVSSLPLNNPHESDSRLEGNINESNEEHAQSSKDKDIPYERLLKECDKELYPGCKYSNLSFTLHLYHVKCMGDISNKCFSMLLELFRDAFPHLTSLPSSANEAKKLTTDLGLGYKKIHACPKDCMLYWGLPYEGCLSPLTLVMQDILHIEILAKWLEENHNYRLQKDRFDGTCEEEGPPAQLTGSDILKQVSGGRFKYVKLDNSSKKRTRDGTCCSIDTNLHTMEATNEGSTFEDIENDIEEYIDGENQLWKKKTLLNLNGKTKDNENNRKDLMEMGIRHELHLKNHPNKKAGVSLKDSKIMNLKSHDGHILMQDILMIALRASMFSRSQTRVMKVTSDLCLFFKGLCNKVLDMRELDKMEHDVVQTLCELEQLFPPSFFTIMVHLTVHLILEAKLGGPVHYRWMYPVERYLMQLKSYVRNKAQPKGSIAEAYIKDECLTFCSRYFEGVETPFNRPPRNDESIVGKEMYMLNSSGRKLGKLEIIELDWNSLNQAHHYVSFLEKNKFDKEVLSLAIGPKVIAKQFNGFITNGYRFLTKKREKLKKTQNSGVIVAVEGGYYYGKLTNIIELDYSCGYKVVLFQCDWVDIRPSRGLKKDKYGFPLVNFSRPLVHTGEKWSDDPFIISSQAKQVFYIDDIRDVGWSHVIQTKPRDIYDMGSDENKDEFESYTQCMPCVIPILDDVNEAPSWHRTNIEIDSDDERFMTLLLKESKLCPPDFKDWTECKTGCGVRLLLELRLRFSLPERKSVDNVIFEIMDDKFRTLKYKLKMKLFGLATNRLNELNEDGEQEMDYTEDELLQALNLIEAPKYFMDHQWQMHKIHLRTPATKKMSLNGKRARGGQVHIHTTDAHSFAWKRDEQ</sequence>
<comment type="caution">
    <text evidence="4">The sequence shown here is derived from an EMBL/GenBank/DDBJ whole genome shotgun (WGS) entry which is preliminary data.</text>
</comment>
<feature type="region of interest" description="Disordered" evidence="1">
    <location>
        <begin position="25"/>
        <end position="53"/>
    </location>
</feature>
<feature type="domain" description="DUF4218" evidence="3">
    <location>
        <begin position="366"/>
        <end position="478"/>
    </location>
</feature>
<evidence type="ECO:0000259" key="3">
    <source>
        <dbReference type="Pfam" id="PF13960"/>
    </source>
</evidence>
<keyword evidence="5" id="KW-1185">Reference proteome</keyword>
<organism evidence="4 5">
    <name type="scientific">Tanacetum coccineum</name>
    <dbReference type="NCBI Taxonomy" id="301880"/>
    <lineage>
        <taxon>Eukaryota</taxon>
        <taxon>Viridiplantae</taxon>
        <taxon>Streptophyta</taxon>
        <taxon>Embryophyta</taxon>
        <taxon>Tracheophyta</taxon>
        <taxon>Spermatophyta</taxon>
        <taxon>Magnoliopsida</taxon>
        <taxon>eudicotyledons</taxon>
        <taxon>Gunneridae</taxon>
        <taxon>Pentapetalae</taxon>
        <taxon>asterids</taxon>
        <taxon>campanulids</taxon>
        <taxon>Asterales</taxon>
        <taxon>Asteraceae</taxon>
        <taxon>Asteroideae</taxon>
        <taxon>Anthemideae</taxon>
        <taxon>Anthemidinae</taxon>
        <taxon>Tanacetum</taxon>
    </lineage>
</organism>
<evidence type="ECO:0000259" key="2">
    <source>
        <dbReference type="Pfam" id="PF13952"/>
    </source>
</evidence>
<feature type="compositionally biased region" description="Basic and acidic residues" evidence="1">
    <location>
        <begin position="44"/>
        <end position="53"/>
    </location>
</feature>
<gene>
    <name evidence="4" type="ORF">Tco_1058309</name>
</gene>
<feature type="non-terminal residue" evidence="4">
    <location>
        <position position="876"/>
    </location>
</feature>
<dbReference type="Pfam" id="PF13960">
    <property type="entry name" value="DUF4218"/>
    <property type="match status" value="1"/>
</dbReference>
<reference evidence="4" key="1">
    <citation type="journal article" date="2022" name="Int. J. Mol. Sci.">
        <title>Draft Genome of Tanacetum Coccineum: Genomic Comparison of Closely Related Tanacetum-Family Plants.</title>
        <authorList>
            <person name="Yamashiro T."/>
            <person name="Shiraishi A."/>
            <person name="Nakayama K."/>
            <person name="Satake H."/>
        </authorList>
    </citation>
    <scope>NUCLEOTIDE SEQUENCE</scope>
</reference>
<feature type="domain" description="DUF4216" evidence="2">
    <location>
        <begin position="586"/>
        <end position="662"/>
    </location>
</feature>
<protein>
    <submittedName>
        <fullName evidence="4">Zinc finger, CCHC-type containing protein</fullName>
    </submittedName>
</protein>